<feature type="domain" description="MnmC-like methyltransferase" evidence="1">
    <location>
        <begin position="95"/>
        <end position="213"/>
    </location>
</feature>
<protein>
    <submittedName>
        <fullName evidence="2">tRNA U34 5-methylaminomethyl-2-thiouridine-forming methyltransferase MnmC</fullName>
    </submittedName>
</protein>
<dbReference type="InterPro" id="IPR008471">
    <property type="entry name" value="MnmC-like_methylTransf"/>
</dbReference>
<dbReference type="NCBIfam" id="NF033855">
    <property type="entry name" value="tRNA_MNMC2"/>
    <property type="match status" value="1"/>
</dbReference>
<accession>A0A317PNE6</accession>
<evidence type="ECO:0000313" key="2">
    <source>
        <dbReference type="EMBL" id="PWW01759.1"/>
    </source>
</evidence>
<keyword evidence="2" id="KW-0489">Methyltransferase</keyword>
<organism evidence="2 3">
    <name type="scientific">Hoeflea marina</name>
    <dbReference type="NCBI Taxonomy" id="274592"/>
    <lineage>
        <taxon>Bacteria</taxon>
        <taxon>Pseudomonadati</taxon>
        <taxon>Pseudomonadota</taxon>
        <taxon>Alphaproteobacteria</taxon>
        <taxon>Hyphomicrobiales</taxon>
        <taxon>Rhizobiaceae</taxon>
        <taxon>Hoeflea</taxon>
    </lineage>
</organism>
<dbReference type="SUPFAM" id="SSF53335">
    <property type="entry name" value="S-adenosyl-L-methionine-dependent methyltransferases"/>
    <property type="match status" value="1"/>
</dbReference>
<keyword evidence="3" id="KW-1185">Reference proteome</keyword>
<evidence type="ECO:0000259" key="1">
    <source>
        <dbReference type="Pfam" id="PF05430"/>
    </source>
</evidence>
<dbReference type="Gene3D" id="3.40.50.150">
    <property type="entry name" value="Vaccinia Virus protein VP39"/>
    <property type="match status" value="1"/>
</dbReference>
<dbReference type="InterPro" id="IPR047785">
    <property type="entry name" value="tRNA_MNMC2"/>
</dbReference>
<dbReference type="AlphaFoldDB" id="A0A317PNE6"/>
<dbReference type="PANTHER" id="PTHR39963">
    <property type="entry name" value="SLL0983 PROTEIN"/>
    <property type="match status" value="1"/>
</dbReference>
<dbReference type="EMBL" id="QGTR01000002">
    <property type="protein sequence ID" value="PWW01759.1"/>
    <property type="molecule type" value="Genomic_DNA"/>
</dbReference>
<dbReference type="Pfam" id="PF05430">
    <property type="entry name" value="Methyltransf_30"/>
    <property type="match status" value="1"/>
</dbReference>
<dbReference type="GO" id="GO:0032259">
    <property type="term" value="P:methylation"/>
    <property type="evidence" value="ECO:0007669"/>
    <property type="project" value="UniProtKB-KW"/>
</dbReference>
<gene>
    <name evidence="2" type="ORF">DFR52_102423</name>
</gene>
<dbReference type="GO" id="GO:0004808">
    <property type="term" value="F:tRNA (5-methylaminomethyl-2-thiouridylate)(34)-methyltransferase activity"/>
    <property type="evidence" value="ECO:0007669"/>
    <property type="project" value="InterPro"/>
</dbReference>
<keyword evidence="2" id="KW-0808">Transferase</keyword>
<dbReference type="InterPro" id="IPR029063">
    <property type="entry name" value="SAM-dependent_MTases_sf"/>
</dbReference>
<dbReference type="PANTHER" id="PTHR39963:SF1">
    <property type="entry name" value="MNMC-LIKE METHYLTRANSFERASE DOMAIN-CONTAINING PROTEIN"/>
    <property type="match status" value="1"/>
</dbReference>
<name>A0A317PNE6_9HYPH</name>
<sequence>MPYSPVFGDFFYSQAGGRSEAAHVFIGGNDLVERFAAGGDLTIGELGFGTGLNFAETWRQWKSLAPAGARLSFQSFELLPLARDAIGRALAAWPELDAERMALASAWPDEPSGRVRIDFGRVELVVHCGAAIDRLRDVKFSADAWFLDGFSPARNPEMWSAELMAEMARHTAPGGTFATYSAAGWVRRNLQAAGFAVSKVAGHAGKRDMSRGVLGSS</sequence>
<comment type="caution">
    <text evidence="2">The sequence shown here is derived from an EMBL/GenBank/DDBJ whole genome shotgun (WGS) entry which is preliminary data.</text>
</comment>
<reference evidence="2 3" key="1">
    <citation type="submission" date="2018-05" db="EMBL/GenBank/DDBJ databases">
        <title>Genomic Encyclopedia of Type Strains, Phase IV (KMG-IV): sequencing the most valuable type-strain genomes for metagenomic binning, comparative biology and taxonomic classification.</title>
        <authorList>
            <person name="Goeker M."/>
        </authorList>
    </citation>
    <scope>NUCLEOTIDE SEQUENCE [LARGE SCALE GENOMIC DNA]</scope>
    <source>
        <strain evidence="2 3">DSM 16791</strain>
    </source>
</reference>
<dbReference type="GO" id="GO:0016645">
    <property type="term" value="F:oxidoreductase activity, acting on the CH-NH group of donors"/>
    <property type="evidence" value="ECO:0007669"/>
    <property type="project" value="InterPro"/>
</dbReference>
<proteinExistence type="predicted"/>
<evidence type="ECO:0000313" key="3">
    <source>
        <dbReference type="Proteomes" id="UP000246352"/>
    </source>
</evidence>
<dbReference type="Proteomes" id="UP000246352">
    <property type="component" value="Unassembled WGS sequence"/>
</dbReference>